<evidence type="ECO:0000313" key="1">
    <source>
        <dbReference type="Proteomes" id="UP000095287"/>
    </source>
</evidence>
<accession>A0A1I7Y9L3</accession>
<keyword evidence="1" id="KW-1185">Reference proteome</keyword>
<dbReference type="WBParaSite" id="L893_g13879.t1">
    <property type="protein sequence ID" value="L893_g13879.t1"/>
    <property type="gene ID" value="L893_g13879"/>
</dbReference>
<dbReference type="Proteomes" id="UP000095287">
    <property type="component" value="Unplaced"/>
</dbReference>
<evidence type="ECO:0000313" key="2">
    <source>
        <dbReference type="WBParaSite" id="L893_g13879.t1"/>
    </source>
</evidence>
<name>A0A1I7Y9L3_9BILA</name>
<reference evidence="2" key="1">
    <citation type="submission" date="2016-11" db="UniProtKB">
        <authorList>
            <consortium name="WormBaseParasite"/>
        </authorList>
    </citation>
    <scope>IDENTIFICATION</scope>
</reference>
<protein>
    <submittedName>
        <fullName evidence="2">Uncharacterized protein</fullName>
    </submittedName>
</protein>
<proteinExistence type="predicted"/>
<sequence length="75" mass="8300">MHYTTRERIIPYCLVQAVKVQAQMCVPASRRRYLGLAATRVQRAALGVPLATGSGRVRRDRRASVRSADCNVAVT</sequence>
<organism evidence="1 2">
    <name type="scientific">Steinernema glaseri</name>
    <dbReference type="NCBI Taxonomy" id="37863"/>
    <lineage>
        <taxon>Eukaryota</taxon>
        <taxon>Metazoa</taxon>
        <taxon>Ecdysozoa</taxon>
        <taxon>Nematoda</taxon>
        <taxon>Chromadorea</taxon>
        <taxon>Rhabditida</taxon>
        <taxon>Tylenchina</taxon>
        <taxon>Panagrolaimomorpha</taxon>
        <taxon>Strongyloidoidea</taxon>
        <taxon>Steinernematidae</taxon>
        <taxon>Steinernema</taxon>
    </lineage>
</organism>
<dbReference type="AlphaFoldDB" id="A0A1I7Y9L3"/>